<dbReference type="EMBL" id="MN739855">
    <property type="protein sequence ID" value="QHT74690.1"/>
    <property type="molecule type" value="Genomic_DNA"/>
</dbReference>
<protein>
    <submittedName>
        <fullName evidence="1">Uncharacterized protein</fullName>
    </submittedName>
</protein>
<reference evidence="1" key="1">
    <citation type="journal article" date="2020" name="Nature">
        <title>Giant virus diversity and host interactions through global metagenomics.</title>
        <authorList>
            <person name="Schulz F."/>
            <person name="Roux S."/>
            <person name="Paez-Espino D."/>
            <person name="Jungbluth S."/>
            <person name="Walsh D.A."/>
            <person name="Denef V.J."/>
            <person name="McMahon K.D."/>
            <person name="Konstantinidis K.T."/>
            <person name="Eloe-Fadrosh E.A."/>
            <person name="Kyrpides N.C."/>
            <person name="Woyke T."/>
        </authorList>
    </citation>
    <scope>NUCLEOTIDE SEQUENCE</scope>
    <source>
        <strain evidence="1">GVMAG-M-3300023179-59</strain>
    </source>
</reference>
<accession>A0A6C0H2T2</accession>
<evidence type="ECO:0000313" key="1">
    <source>
        <dbReference type="EMBL" id="QHT74690.1"/>
    </source>
</evidence>
<name>A0A6C0H2T2_9ZZZZ</name>
<sequence>MFLYIFVGITKLPMWKLLSVQTYLYLQNMLSLQFCNISILDSHGTIRKHGTFFIDSKHKYERKYMLFLQKHIVLYI</sequence>
<proteinExistence type="predicted"/>
<dbReference type="AlphaFoldDB" id="A0A6C0H2T2"/>
<organism evidence="1">
    <name type="scientific">viral metagenome</name>
    <dbReference type="NCBI Taxonomy" id="1070528"/>
    <lineage>
        <taxon>unclassified sequences</taxon>
        <taxon>metagenomes</taxon>
        <taxon>organismal metagenomes</taxon>
    </lineage>
</organism>